<organism evidence="1 2">
    <name type="scientific">candidate division WOR-1 bacterium RIFOXYB2_FULL_36_35</name>
    <dbReference type="NCBI Taxonomy" id="1802578"/>
    <lineage>
        <taxon>Bacteria</taxon>
        <taxon>Bacillati</taxon>
        <taxon>Saganbacteria</taxon>
    </lineage>
</organism>
<evidence type="ECO:0000313" key="2">
    <source>
        <dbReference type="Proteomes" id="UP000177905"/>
    </source>
</evidence>
<protein>
    <submittedName>
        <fullName evidence="1">Uncharacterized protein</fullName>
    </submittedName>
</protein>
<proteinExistence type="predicted"/>
<comment type="caution">
    <text evidence="1">The sequence shown here is derived from an EMBL/GenBank/DDBJ whole genome shotgun (WGS) entry which is preliminary data.</text>
</comment>
<name>A0A1F4S303_UNCSA</name>
<gene>
    <name evidence="1" type="ORF">A2290_08690</name>
</gene>
<sequence length="281" mass="32330">MPIDPINPNQPGAYNVGRLGTSIPYNQLGIQGINTRPVIIPEGIILRKKIAKEFGVEVVDSDVKFSSVEVAIIGETLEEIQKKKRQHLMGVKQIIKNREHRIRLLSGLRIDAGGAYDADSKRIYVFDNVTPEGIPEVLVHEIGHAVSHFNLEFAEFMEFVKDAGYNMTEFRKFFIPGNKFHQIGLKPVEIDKEDWESVVDRFSMKSLTRNSDIFGEIILKLNHKKKHPMDENPLEAFAWAYEWYVNKNPEFKELASRAAKAGDYTFFNRYSFMDKEIFSEF</sequence>
<dbReference type="GO" id="GO:0008237">
    <property type="term" value="F:metallopeptidase activity"/>
    <property type="evidence" value="ECO:0007669"/>
    <property type="project" value="InterPro"/>
</dbReference>
<reference evidence="1 2" key="1">
    <citation type="journal article" date="2016" name="Nat. Commun.">
        <title>Thousands of microbial genomes shed light on interconnected biogeochemical processes in an aquifer system.</title>
        <authorList>
            <person name="Anantharaman K."/>
            <person name="Brown C.T."/>
            <person name="Hug L.A."/>
            <person name="Sharon I."/>
            <person name="Castelle C.J."/>
            <person name="Probst A.J."/>
            <person name="Thomas B.C."/>
            <person name="Singh A."/>
            <person name="Wilkins M.J."/>
            <person name="Karaoz U."/>
            <person name="Brodie E.L."/>
            <person name="Williams K.H."/>
            <person name="Hubbard S.S."/>
            <person name="Banfield J.F."/>
        </authorList>
    </citation>
    <scope>NUCLEOTIDE SEQUENCE [LARGE SCALE GENOMIC DNA]</scope>
</reference>
<accession>A0A1F4S303</accession>
<dbReference type="EMBL" id="MEUA01000031">
    <property type="protein sequence ID" value="OGC14757.1"/>
    <property type="molecule type" value="Genomic_DNA"/>
</dbReference>
<dbReference type="InterPro" id="IPR024079">
    <property type="entry name" value="MetalloPept_cat_dom_sf"/>
</dbReference>
<dbReference type="Proteomes" id="UP000177905">
    <property type="component" value="Unassembled WGS sequence"/>
</dbReference>
<dbReference type="AlphaFoldDB" id="A0A1F4S303"/>
<evidence type="ECO:0000313" key="1">
    <source>
        <dbReference type="EMBL" id="OGC14757.1"/>
    </source>
</evidence>
<dbReference type="Gene3D" id="3.40.390.10">
    <property type="entry name" value="Collagenase (Catalytic Domain)"/>
    <property type="match status" value="1"/>
</dbReference>